<reference evidence="4" key="1">
    <citation type="submission" date="2015-12" db="EMBL/GenBank/DDBJ databases">
        <title>Update maize B73 reference genome by single molecule sequencing technologies.</title>
        <authorList>
            <consortium name="Maize Genome Sequencing Project"/>
            <person name="Ware D."/>
        </authorList>
    </citation>
    <scope>NUCLEOTIDE SEQUENCE</scope>
    <source>
        <tissue evidence="4">Seedling</tissue>
    </source>
</reference>
<evidence type="ECO:0000256" key="2">
    <source>
        <dbReference type="SAM" id="SignalP"/>
    </source>
</evidence>
<protein>
    <submittedName>
        <fullName evidence="4">Vicilin-like seed storage protein</fullName>
    </submittedName>
</protein>
<organism evidence="4">
    <name type="scientific">Zea mays</name>
    <name type="common">Maize</name>
    <dbReference type="NCBI Taxonomy" id="4577"/>
    <lineage>
        <taxon>Eukaryota</taxon>
        <taxon>Viridiplantae</taxon>
        <taxon>Streptophyta</taxon>
        <taxon>Embryophyta</taxon>
        <taxon>Tracheophyta</taxon>
        <taxon>Spermatophyta</taxon>
        <taxon>Magnoliopsida</taxon>
        <taxon>Liliopsida</taxon>
        <taxon>Poales</taxon>
        <taxon>Poaceae</taxon>
        <taxon>PACMAD clade</taxon>
        <taxon>Panicoideae</taxon>
        <taxon>Andropogonodae</taxon>
        <taxon>Andropogoneae</taxon>
        <taxon>Tripsacinae</taxon>
        <taxon>Zea</taxon>
    </lineage>
</organism>
<feature type="signal peptide" evidence="2">
    <location>
        <begin position="1"/>
        <end position="21"/>
    </location>
</feature>
<dbReference type="InterPro" id="IPR050253">
    <property type="entry name" value="Seed_Storage-Functional"/>
</dbReference>
<evidence type="ECO:0000313" key="4">
    <source>
        <dbReference type="EMBL" id="AQL09053.1"/>
    </source>
</evidence>
<dbReference type="AlphaFoldDB" id="A0A1D6PIB7"/>
<accession>A0A1D6PIB7</accession>
<feature type="region of interest" description="Disordered" evidence="1">
    <location>
        <begin position="472"/>
        <end position="539"/>
    </location>
</feature>
<dbReference type="Gene3D" id="2.60.120.10">
    <property type="entry name" value="Jelly Rolls"/>
    <property type="match status" value="2"/>
</dbReference>
<feature type="compositionally biased region" description="Low complexity" evidence="1">
    <location>
        <begin position="326"/>
        <end position="337"/>
    </location>
</feature>
<name>A0A1D6PIB7_MAIZE</name>
<feature type="domain" description="Cupin type-1" evidence="3">
    <location>
        <begin position="33"/>
        <end position="190"/>
    </location>
</feature>
<dbReference type="CDD" id="cd02245">
    <property type="entry name" value="cupin_7S_vicilin-like_C"/>
    <property type="match status" value="1"/>
</dbReference>
<feature type="compositionally biased region" description="Basic and acidic residues" evidence="1">
    <location>
        <begin position="356"/>
        <end position="366"/>
    </location>
</feature>
<dbReference type="CDD" id="cd02244">
    <property type="entry name" value="cupin_7S_vicilin-like_N"/>
    <property type="match status" value="1"/>
</dbReference>
<dbReference type="InterPro" id="IPR011051">
    <property type="entry name" value="RmlC_Cupin_sf"/>
</dbReference>
<dbReference type="InterPro" id="IPR006045">
    <property type="entry name" value="Cupin_1"/>
</dbReference>
<dbReference type="PANTHER" id="PTHR31189:SF7">
    <property type="entry name" value="OS03G0197300 PROTEIN"/>
    <property type="match status" value="1"/>
</dbReference>
<evidence type="ECO:0000259" key="3">
    <source>
        <dbReference type="SMART" id="SM00835"/>
    </source>
</evidence>
<proteinExistence type="predicted"/>
<gene>
    <name evidence="4" type="ORF">ZEAMMB73_Zm00001d048176</name>
</gene>
<dbReference type="Pfam" id="PF00190">
    <property type="entry name" value="Cupin_1"/>
    <property type="match status" value="2"/>
</dbReference>
<dbReference type="EMBL" id="CM000785">
    <property type="protein sequence ID" value="AQL09053.1"/>
    <property type="molecule type" value="Genomic_DNA"/>
</dbReference>
<feature type="compositionally biased region" description="Basic and acidic residues" evidence="1">
    <location>
        <begin position="472"/>
        <end position="495"/>
    </location>
</feature>
<feature type="region of interest" description="Disordered" evidence="1">
    <location>
        <begin position="323"/>
        <end position="366"/>
    </location>
</feature>
<dbReference type="InterPro" id="IPR014710">
    <property type="entry name" value="RmlC-like_jellyroll"/>
</dbReference>
<dbReference type="SMART" id="SM00835">
    <property type="entry name" value="Cupin_1"/>
    <property type="match status" value="2"/>
</dbReference>
<dbReference type="SUPFAM" id="SSF51182">
    <property type="entry name" value="RmlC-like cupins"/>
    <property type="match status" value="2"/>
</dbReference>
<evidence type="ECO:0000256" key="1">
    <source>
        <dbReference type="SAM" id="MobiDB-lite"/>
    </source>
</evidence>
<feature type="compositionally biased region" description="Basic residues" evidence="1">
    <location>
        <begin position="520"/>
        <end position="530"/>
    </location>
</feature>
<dbReference type="ExpressionAtlas" id="A0A1D6PIB7">
    <property type="expression patterns" value="baseline"/>
</dbReference>
<sequence>MAVATTARWLLLLAVVSAAAASGKHERWRVGGQVVEKERRRVVAESEAGSVSAVDVADAAGTAYRLHFITMDPGALFLPVQLHADMVFYVHSGRGKVTSIEEESSEQSSLEVERGDVYNFEQGSILYIQSYPNASRQRLRIYAIFTSEGINADDPSKPKVEAYSSVSNLVKGFETDVLRLGFGVKPEVVEAIKSAKTPPPIIAYNPEEEKGDKKPGWTENIIDALLGVRDPEEFLNKKKKKKDKHKDKKSKSKAFNFYSGKPDVQNCYGWSRMMTSKDLDALHGSSIGMFMVNLTTGSMMGPHWNPKATEIAIVTEGSGIVQTVCPSSSSSSSSPSGGSSGDHHHGHKRRGGPGGRGDEGEGEGGRARWQCRNSVFRVKEGDVFVVPRFHPMAQMSFNDDSFVFVGFSTHMGQNHPQFLAGKGSVLQAIGKKVLALALGQRDPTAVDKLLSAQRESTILPCVSCAEELAEKAEEERKGEEGKGTGGKGEEGKGTGEEGGGGRGDEPEREEEGGDKPPYRLSKKLKKRYHARAGVFSRSG</sequence>
<keyword evidence="2" id="KW-0732">Signal</keyword>
<dbReference type="PANTHER" id="PTHR31189">
    <property type="entry name" value="OS03G0336100 PROTEIN-RELATED"/>
    <property type="match status" value="1"/>
</dbReference>
<feature type="domain" description="Cupin type-1" evidence="3">
    <location>
        <begin position="255"/>
        <end position="446"/>
    </location>
</feature>
<feature type="chain" id="PRO_5010807803" evidence="2">
    <location>
        <begin position="22"/>
        <end position="539"/>
    </location>
</feature>